<dbReference type="AlphaFoldDB" id="A0A1H5G022"/>
<dbReference type="Proteomes" id="UP000182375">
    <property type="component" value="Unassembled WGS sequence"/>
</dbReference>
<sequence length="573" mass="59766">MEPWVSDEAWPDGGSAPSWGGAPLTAQELREYATEIGSLGPAGSPEPRFRRYRDGRLLLVGAAGPLSAALLSGALRAGCRDIGVVGADPSDPGLTALVERARRDGAQRVRPRPDLDLETPGAADVVLHLSGSLRELAATAERCAATGVFLGQALIGDDELWTGPLGPAARTAVASAWRRLRGVPRRTPVADGGRPAEIAAGQLLRAWFAWATGTARPAGAPYLLRTELPHGTTVPHRILPLPAAPRVTEVRARAAFLGRQGGEAVDAGELCARADAVTDPRTGLLGTTRCEEITLGAGSRWECRTAVADPLGARPAGTPDAVVTGHGGDRETARVQTLLTALAAYGTLVAYGCRAARARDDGADAWGLDLVTGALRRVPVRDAHPAPDGEVPYRPPVGAAAGLTWAHAVEAGLAQHCEELLSRRLADRATRVPRLPLPADEAPGTAHPLSLLRALGEPVAHDLSALLSVPACGVRLGSRTALAVGATRVEAMRTAAERALLAQRLPAGAVPAITPEQERPAEFFPKPRGTAGRPRFAEALRAQGRTPVAVLLDHDPQAAVVLPYVVQVILADV</sequence>
<accession>A0A1H5G022</accession>
<dbReference type="STRING" id="67331.SAMN04490357_6877"/>
<evidence type="ECO:0000313" key="3">
    <source>
        <dbReference type="Proteomes" id="UP000182375"/>
    </source>
</evidence>
<organism evidence="2 3">
    <name type="scientific">Streptomyces misionensis</name>
    <dbReference type="NCBI Taxonomy" id="67331"/>
    <lineage>
        <taxon>Bacteria</taxon>
        <taxon>Bacillati</taxon>
        <taxon>Actinomycetota</taxon>
        <taxon>Actinomycetes</taxon>
        <taxon>Kitasatosporales</taxon>
        <taxon>Streptomycetaceae</taxon>
        <taxon>Streptomyces</taxon>
    </lineage>
</organism>
<evidence type="ECO:0000256" key="1">
    <source>
        <dbReference type="SAM" id="MobiDB-lite"/>
    </source>
</evidence>
<reference evidence="2 3" key="1">
    <citation type="submission" date="2016-10" db="EMBL/GenBank/DDBJ databases">
        <authorList>
            <person name="de Groot N.N."/>
        </authorList>
    </citation>
    <scope>NUCLEOTIDE SEQUENCE [LARGE SCALE GENOMIC DNA]</scope>
    <source>
        <strain evidence="2 3">DSM 40306</strain>
    </source>
</reference>
<proteinExistence type="predicted"/>
<name>A0A1H5G022_9ACTN</name>
<evidence type="ECO:0000313" key="2">
    <source>
        <dbReference type="EMBL" id="SEE09050.1"/>
    </source>
</evidence>
<protein>
    <submittedName>
        <fullName evidence="2">Uncharacterized protein</fullName>
    </submittedName>
</protein>
<dbReference type="EMBL" id="FNTD01000004">
    <property type="protein sequence ID" value="SEE09050.1"/>
    <property type="molecule type" value="Genomic_DNA"/>
</dbReference>
<feature type="region of interest" description="Disordered" evidence="1">
    <location>
        <begin position="1"/>
        <end position="21"/>
    </location>
</feature>
<gene>
    <name evidence="2" type="ORF">SAMN04490357_6877</name>
</gene>